<dbReference type="SMART" id="SM00267">
    <property type="entry name" value="GGDEF"/>
    <property type="match status" value="1"/>
</dbReference>
<protein>
    <submittedName>
        <fullName evidence="4">Diguanylate cyclase (GGDEF) domain protein</fullName>
    </submittedName>
</protein>
<comment type="caution">
    <text evidence="4">The sequence shown here is derived from an EMBL/GenBank/DDBJ whole genome shotgun (WGS) entry which is preliminary data.</text>
</comment>
<gene>
    <name evidence="4" type="ORF">CLOHYLEM_07156</name>
</gene>
<reference evidence="4" key="2">
    <citation type="submission" date="2013-06" db="EMBL/GenBank/DDBJ databases">
        <title>Draft genome sequence of Clostridium hylemonae (DSM 15053).</title>
        <authorList>
            <person name="Sudarsanam P."/>
            <person name="Ley R."/>
            <person name="Guruge J."/>
            <person name="Turnbaugh P.J."/>
            <person name="Mahowald M."/>
            <person name="Liep D."/>
            <person name="Gordon J."/>
        </authorList>
    </citation>
    <scope>NUCLEOTIDE SEQUENCE</scope>
    <source>
        <strain evidence="4">DSM 15053</strain>
    </source>
</reference>
<organism evidence="4 5">
    <name type="scientific">[Clostridium] hylemonae DSM 15053</name>
    <dbReference type="NCBI Taxonomy" id="553973"/>
    <lineage>
        <taxon>Bacteria</taxon>
        <taxon>Bacillati</taxon>
        <taxon>Bacillota</taxon>
        <taxon>Clostridia</taxon>
        <taxon>Lachnospirales</taxon>
        <taxon>Lachnospiraceae</taxon>
    </lineage>
</organism>
<sequence length="640" mass="72570">MQKIFKKYTIIIMSIAVLSILVINFFLSENALRGRQLETFHAKIDQVIQTMENNQTELASIKKNLDEDYLTRARAAAYVVEKNPGVLDSVEELENLASLLNVDELHVTESDGIIRYSSVPKYIGLDFHNGKQMRGFLPILESAGGDEYIIQEAQPNTAEKKMMKYVGVSRKGVKGLVQVGLEPVRQMEAQERNTYDYIFSRFPTDVGEGFFAMDVDSGEIVAYTGRSEEIAGLEDRGLESLKKCETGAFQTLAGGTQNYVVTRSHEGVLIGAFISNAALYHTFWKNILLTFLYLLAVEIVAVLLLNYLVKQKVVSGIHKLRDGLSRITKGELGTTVEVGGAPEFFDLSHGINSMVKSVVNSSDRISKIIAMSQIPLAAFEYQNDMDYVFVTSKLGELLDMDKEMLERYTKEPAAFLQMIRVFMEGPVENEEDVYRAGAQKYVRIHFTIEETGYYGTVTDATKEMMDKRQMLYENNHDQLTGLARYPYFKETASQVLCSLKEDEICACVMIDLDAFKSINDTYGHDVGDRYLQEFAQVMKELPKDHCLVSRRSGDEFCIFVFGFETEDEIRTLLDGFWKELHTRAVSLGTGEKCMISASGGYVCTNDREMSMIRLLQQADKELYEVKRKNKGHYSWRQCTR</sequence>
<keyword evidence="1" id="KW-0812">Transmembrane</keyword>
<keyword evidence="1" id="KW-0472">Membrane</keyword>
<proteinExistence type="predicted"/>
<feature type="transmembrane region" description="Helical" evidence="1">
    <location>
        <begin position="7"/>
        <end position="27"/>
    </location>
</feature>
<dbReference type="PROSITE" id="PS50885">
    <property type="entry name" value="HAMP"/>
    <property type="match status" value="1"/>
</dbReference>
<evidence type="ECO:0000256" key="1">
    <source>
        <dbReference type="SAM" id="Phobius"/>
    </source>
</evidence>
<dbReference type="InterPro" id="IPR029787">
    <property type="entry name" value="Nucleotide_cyclase"/>
</dbReference>
<evidence type="ECO:0000313" key="4">
    <source>
        <dbReference type="EMBL" id="EEG72757.1"/>
    </source>
</evidence>
<dbReference type="PANTHER" id="PTHR46663">
    <property type="entry name" value="DIGUANYLATE CYCLASE DGCT-RELATED"/>
    <property type="match status" value="1"/>
</dbReference>
<dbReference type="PROSITE" id="PS50887">
    <property type="entry name" value="GGDEF"/>
    <property type="match status" value="1"/>
</dbReference>
<dbReference type="eggNOG" id="COG0840">
    <property type="taxonomic scope" value="Bacteria"/>
</dbReference>
<dbReference type="CDD" id="cd01949">
    <property type="entry name" value="GGDEF"/>
    <property type="match status" value="1"/>
</dbReference>
<dbReference type="STRING" id="553973.CLOHYLEM_07156"/>
<accession>C0C4Y9</accession>
<dbReference type="RefSeq" id="WP_006444511.1">
    <property type="nucleotide sequence ID" value="NZ_CP036524.1"/>
</dbReference>
<dbReference type="InterPro" id="IPR029151">
    <property type="entry name" value="Sensor-like_sf"/>
</dbReference>
<evidence type="ECO:0000259" key="2">
    <source>
        <dbReference type="PROSITE" id="PS50885"/>
    </source>
</evidence>
<dbReference type="Gene3D" id="3.30.70.270">
    <property type="match status" value="1"/>
</dbReference>
<dbReference type="EMBL" id="ABYI02000036">
    <property type="protein sequence ID" value="EEG72757.1"/>
    <property type="molecule type" value="Genomic_DNA"/>
</dbReference>
<dbReference type="Pfam" id="PF00990">
    <property type="entry name" value="GGDEF"/>
    <property type="match status" value="1"/>
</dbReference>
<feature type="transmembrane region" description="Helical" evidence="1">
    <location>
        <begin position="287"/>
        <end position="309"/>
    </location>
</feature>
<reference evidence="4" key="1">
    <citation type="submission" date="2009-02" db="EMBL/GenBank/DDBJ databases">
        <authorList>
            <person name="Fulton L."/>
            <person name="Clifton S."/>
            <person name="Fulton B."/>
            <person name="Xu J."/>
            <person name="Minx P."/>
            <person name="Pepin K.H."/>
            <person name="Johnson M."/>
            <person name="Bhonagiri V."/>
            <person name="Nash W.E."/>
            <person name="Mardis E.R."/>
            <person name="Wilson R.K."/>
        </authorList>
    </citation>
    <scope>NUCLEOTIDE SEQUENCE [LARGE SCALE GENOMIC DNA]</scope>
    <source>
        <strain evidence="4">DSM 15053</strain>
    </source>
</reference>
<keyword evidence="1" id="KW-1133">Transmembrane helix</keyword>
<dbReference type="NCBIfam" id="TIGR00254">
    <property type="entry name" value="GGDEF"/>
    <property type="match status" value="1"/>
</dbReference>
<dbReference type="InterPro" id="IPR000160">
    <property type="entry name" value="GGDEF_dom"/>
</dbReference>
<evidence type="ECO:0000259" key="3">
    <source>
        <dbReference type="PROSITE" id="PS50887"/>
    </source>
</evidence>
<feature type="domain" description="HAMP" evidence="2">
    <location>
        <begin position="311"/>
        <end position="363"/>
    </location>
</feature>
<dbReference type="PANTHER" id="PTHR46663:SF2">
    <property type="entry name" value="GGDEF DOMAIN-CONTAINING PROTEIN"/>
    <property type="match status" value="1"/>
</dbReference>
<name>C0C4Y9_9FIRM</name>
<dbReference type="eggNOG" id="COG2199">
    <property type="taxonomic scope" value="Bacteria"/>
</dbReference>
<dbReference type="AlphaFoldDB" id="C0C4Y9"/>
<keyword evidence="5" id="KW-1185">Reference proteome</keyword>
<dbReference type="GO" id="GO:0007165">
    <property type="term" value="P:signal transduction"/>
    <property type="evidence" value="ECO:0007669"/>
    <property type="project" value="InterPro"/>
</dbReference>
<dbReference type="SUPFAM" id="SSF55073">
    <property type="entry name" value="Nucleotide cyclase"/>
    <property type="match status" value="1"/>
</dbReference>
<dbReference type="CDD" id="cd06225">
    <property type="entry name" value="HAMP"/>
    <property type="match status" value="1"/>
</dbReference>
<dbReference type="InterPro" id="IPR043128">
    <property type="entry name" value="Rev_trsase/Diguanyl_cyclase"/>
</dbReference>
<dbReference type="SUPFAM" id="SSF103190">
    <property type="entry name" value="Sensory domain-like"/>
    <property type="match status" value="1"/>
</dbReference>
<dbReference type="SMART" id="SM00304">
    <property type="entry name" value="HAMP"/>
    <property type="match status" value="1"/>
</dbReference>
<evidence type="ECO:0000313" key="5">
    <source>
        <dbReference type="Proteomes" id="UP000004893"/>
    </source>
</evidence>
<dbReference type="Pfam" id="PF00672">
    <property type="entry name" value="HAMP"/>
    <property type="match status" value="1"/>
</dbReference>
<dbReference type="InterPro" id="IPR052163">
    <property type="entry name" value="DGC-Regulatory_Protein"/>
</dbReference>
<dbReference type="HOGENOM" id="CLU_028012_0_0_9"/>
<dbReference type="Gene3D" id="6.10.340.10">
    <property type="match status" value="1"/>
</dbReference>
<dbReference type="OrthoDB" id="9813903at2"/>
<dbReference type="GO" id="GO:0016020">
    <property type="term" value="C:membrane"/>
    <property type="evidence" value="ECO:0007669"/>
    <property type="project" value="InterPro"/>
</dbReference>
<feature type="domain" description="GGDEF" evidence="3">
    <location>
        <begin position="503"/>
        <end position="638"/>
    </location>
</feature>
<dbReference type="InterPro" id="IPR003660">
    <property type="entry name" value="HAMP_dom"/>
</dbReference>
<dbReference type="Proteomes" id="UP000004893">
    <property type="component" value="Unassembled WGS sequence"/>
</dbReference>